<name>A0A255DUB2_9MYCO</name>
<dbReference type="EMBL" id="NOZR01000001">
    <property type="protein sequence ID" value="OYN82956.1"/>
    <property type="molecule type" value="Genomic_DNA"/>
</dbReference>
<organism evidence="1 2">
    <name type="scientific">Mycolicibacterium sphagni</name>
    <dbReference type="NCBI Taxonomy" id="1786"/>
    <lineage>
        <taxon>Bacteria</taxon>
        <taxon>Bacillati</taxon>
        <taxon>Actinomycetota</taxon>
        <taxon>Actinomycetes</taxon>
        <taxon>Mycobacteriales</taxon>
        <taxon>Mycobacteriaceae</taxon>
        <taxon>Mycolicibacterium</taxon>
    </lineage>
</organism>
<evidence type="ECO:0000313" key="1">
    <source>
        <dbReference type="EMBL" id="OYN82956.1"/>
    </source>
</evidence>
<protein>
    <submittedName>
        <fullName evidence="1">Uncharacterized protein</fullName>
    </submittedName>
</protein>
<comment type="caution">
    <text evidence="1">The sequence shown here is derived from an EMBL/GenBank/DDBJ whole genome shotgun (WGS) entry which is preliminary data.</text>
</comment>
<keyword evidence="2" id="KW-1185">Reference proteome</keyword>
<gene>
    <name evidence="1" type="ORF">CG716_01805</name>
</gene>
<reference evidence="1 2" key="1">
    <citation type="submission" date="2017-07" db="EMBL/GenBank/DDBJ databases">
        <title>The new phylogeny of genus Mycobacterium.</title>
        <authorList>
            <person name="Tortoli E."/>
            <person name="Trovato A."/>
            <person name="Cirillo D.M."/>
        </authorList>
    </citation>
    <scope>NUCLEOTIDE SEQUENCE [LARGE SCALE GENOMIC DNA]</scope>
    <source>
        <strain evidence="1 2">ATCC 33027</strain>
    </source>
</reference>
<sequence length="166" mass="18157">MPNGTVHGWRFWRVDPAAVNTRDAVLWSPYDGRTAWPQKHFRARCPVHPAHDPPASDCLCGVYAVPNVVDIRWQVRAIRFNAIPKSATPPFLVIGRVTLSHAVPHTDSAPGGPLYPEFRAAEATINGLYVFKDREHGPAKSQELQSLLSSAYDVPVSIGGTCVHGA</sequence>
<accession>A0A255DUB2</accession>
<dbReference type="AlphaFoldDB" id="A0A255DUB2"/>
<evidence type="ECO:0000313" key="2">
    <source>
        <dbReference type="Proteomes" id="UP000216063"/>
    </source>
</evidence>
<dbReference type="Proteomes" id="UP000216063">
    <property type="component" value="Unassembled WGS sequence"/>
</dbReference>
<proteinExistence type="predicted"/>